<feature type="compositionally biased region" description="Basic and acidic residues" evidence="8">
    <location>
        <begin position="190"/>
        <end position="209"/>
    </location>
</feature>
<comment type="similarity">
    <text evidence="2 7">Belongs to the TFP11/STIP family.</text>
</comment>
<dbReference type="GO" id="GO:0071008">
    <property type="term" value="C:U2-type post-mRNA release spliceosomal complex"/>
    <property type="evidence" value="ECO:0007669"/>
    <property type="project" value="TreeGrafter"/>
</dbReference>
<dbReference type="InterPro" id="IPR022783">
    <property type="entry name" value="GCFC_dom"/>
</dbReference>
<dbReference type="PANTHER" id="PTHR23329">
    <property type="entry name" value="TUFTELIN-INTERACTING PROTEIN 11-RELATED"/>
    <property type="match status" value="1"/>
</dbReference>
<accession>A0A4C1U6B0</accession>
<feature type="compositionally biased region" description="Low complexity" evidence="8">
    <location>
        <begin position="91"/>
        <end position="100"/>
    </location>
</feature>
<keyword evidence="3 7" id="KW-0507">mRNA processing</keyword>
<feature type="region of interest" description="Disordered" evidence="8">
    <location>
        <begin position="19"/>
        <end position="138"/>
    </location>
</feature>
<evidence type="ECO:0000256" key="8">
    <source>
        <dbReference type="SAM" id="MobiDB-lite"/>
    </source>
</evidence>
<evidence type="ECO:0000313" key="10">
    <source>
        <dbReference type="EMBL" id="GBP21504.1"/>
    </source>
</evidence>
<proteinExistence type="inferred from homology"/>
<dbReference type="AlphaFoldDB" id="A0A4C1U6B0"/>
<dbReference type="GO" id="GO:0003676">
    <property type="term" value="F:nucleic acid binding"/>
    <property type="evidence" value="ECO:0007669"/>
    <property type="project" value="InterPro"/>
</dbReference>
<dbReference type="InterPro" id="IPR022159">
    <property type="entry name" value="STIP/TFIP11_N"/>
</dbReference>
<evidence type="ECO:0000256" key="5">
    <source>
        <dbReference type="ARBA" id="ARBA00023187"/>
    </source>
</evidence>
<dbReference type="Pfam" id="PF01585">
    <property type="entry name" value="G-patch"/>
    <property type="match status" value="1"/>
</dbReference>
<sequence>MSDDEVIRFEITDYDIDNEFNPHRGRRGKKEEQIYGVWAKDSDEEENEDNIRKRLRKPKDYTAPIGFVAGGVQQAGKKKKDKDGKEISEASSSKPQIIDSSSEEDRPETPDENDTAGIRRVGQGMRPPQLGGNLGSWERHTKGIGAKLLLQMGYKPGKGLGKDLQGISAPVEATVRKGRGAIGAYGPEKSTQKAKKEEEKRQLEKESDEKETLKTYHWRKTHKRRYFYRAAADVIQEGKPTIHTIASNELARVPVIDMTGKEKRVLSGYHALRSAAPRFEHEPRKKCENFSAPELMHNLEVMVECCEQDIIQNDRELHTAEDEIVVIERDLTECNNKLTEHDNIIGVVEAVLKKVEELNQPEINLEKMYNILSDLKASYPLEYEMFGLGTIGGNIISPLLSTGLTGWDPLQSPELPVNTFLKWRPLLTSEAYNSLLWQHYVPKMTAAAETWNPRIPAPMLKALQVWSEACPPWLKAECVSRCVLPRLVDATRAWDPTCDTQPIHVWILPWHEIAGEGLSATVYPMIRARLASALSAWHPADASAKPLLAAWRDAWGSALTALLHRHVLPKLEACLQAAPIELAGRENSAWLWCVEWRELAGAAAIGALAARALLPRWLAALAAWLNTSPPHANVLKSYTDFKKTFPEDILKEPAVRDAFRKALDMMNRSADIEMMEPPPPPRFNIEPKETTRIAEVIGNINPQKSFSELLESRCIERGITYVPMVGRSREGRPLYRIGNSMQCYVIRNVIMYSNDAGRTFLPISMEKLLNMAEE</sequence>
<keyword evidence="11" id="KW-1185">Reference proteome</keyword>
<evidence type="ECO:0000256" key="6">
    <source>
        <dbReference type="ARBA" id="ARBA00023242"/>
    </source>
</evidence>
<keyword evidence="5 7" id="KW-0508">mRNA splicing</keyword>
<evidence type="ECO:0000313" key="11">
    <source>
        <dbReference type="Proteomes" id="UP000299102"/>
    </source>
</evidence>
<evidence type="ECO:0000256" key="4">
    <source>
        <dbReference type="ARBA" id="ARBA00022728"/>
    </source>
</evidence>
<feature type="domain" description="G-patch" evidence="9">
    <location>
        <begin position="141"/>
        <end position="187"/>
    </location>
</feature>
<comment type="subcellular location">
    <subcellularLocation>
        <location evidence="1 7">Nucleus</location>
    </subcellularLocation>
</comment>
<keyword evidence="6 7" id="KW-0539">Nucleus</keyword>
<dbReference type="GO" id="GO:0000390">
    <property type="term" value="P:spliceosomal complex disassembly"/>
    <property type="evidence" value="ECO:0007669"/>
    <property type="project" value="InterPro"/>
</dbReference>
<name>A0A4C1U6B0_EUMVA</name>
<keyword evidence="4 7" id="KW-0747">Spliceosome</keyword>
<evidence type="ECO:0000256" key="7">
    <source>
        <dbReference type="PIRNR" id="PIRNR017706"/>
    </source>
</evidence>
<dbReference type="InterPro" id="IPR045211">
    <property type="entry name" value="TFP11/STIP/Ntr1"/>
</dbReference>
<dbReference type="InterPro" id="IPR024933">
    <property type="entry name" value="TFP11"/>
</dbReference>
<dbReference type="Proteomes" id="UP000299102">
    <property type="component" value="Unassembled WGS sequence"/>
</dbReference>
<reference evidence="10 11" key="1">
    <citation type="journal article" date="2019" name="Commun. Biol.">
        <title>The bagworm genome reveals a unique fibroin gene that provides high tensile strength.</title>
        <authorList>
            <person name="Kono N."/>
            <person name="Nakamura H."/>
            <person name="Ohtoshi R."/>
            <person name="Tomita M."/>
            <person name="Numata K."/>
            <person name="Arakawa K."/>
        </authorList>
    </citation>
    <scope>NUCLEOTIDE SEQUENCE [LARGE SCALE GENOMIC DNA]</scope>
</reference>
<dbReference type="Pfam" id="PF12457">
    <property type="entry name" value="TIP_N"/>
    <property type="match status" value="1"/>
</dbReference>
<dbReference type="PROSITE" id="PS50174">
    <property type="entry name" value="G_PATCH"/>
    <property type="match status" value="1"/>
</dbReference>
<dbReference type="EMBL" id="BGZK01000129">
    <property type="protein sequence ID" value="GBP21504.1"/>
    <property type="molecule type" value="Genomic_DNA"/>
</dbReference>
<gene>
    <name evidence="10" type="primary">sip1</name>
    <name evidence="10" type="ORF">EVAR_12105_1</name>
</gene>
<evidence type="ECO:0000256" key="2">
    <source>
        <dbReference type="ARBA" id="ARBA00010900"/>
    </source>
</evidence>
<dbReference type="InterPro" id="IPR000467">
    <property type="entry name" value="G_patch_dom"/>
</dbReference>
<dbReference type="STRING" id="151549.A0A4C1U6B0"/>
<evidence type="ECO:0000256" key="3">
    <source>
        <dbReference type="ARBA" id="ARBA00022664"/>
    </source>
</evidence>
<evidence type="ECO:0000259" key="9">
    <source>
        <dbReference type="PROSITE" id="PS50174"/>
    </source>
</evidence>
<evidence type="ECO:0000256" key="1">
    <source>
        <dbReference type="ARBA" id="ARBA00004123"/>
    </source>
</evidence>
<dbReference type="PIRSF" id="PIRSF017706">
    <property type="entry name" value="TFIP11"/>
    <property type="match status" value="1"/>
</dbReference>
<organism evidence="10 11">
    <name type="scientific">Eumeta variegata</name>
    <name type="common">Bagworm moth</name>
    <name type="synonym">Eumeta japonica</name>
    <dbReference type="NCBI Taxonomy" id="151549"/>
    <lineage>
        <taxon>Eukaryota</taxon>
        <taxon>Metazoa</taxon>
        <taxon>Ecdysozoa</taxon>
        <taxon>Arthropoda</taxon>
        <taxon>Hexapoda</taxon>
        <taxon>Insecta</taxon>
        <taxon>Pterygota</taxon>
        <taxon>Neoptera</taxon>
        <taxon>Endopterygota</taxon>
        <taxon>Lepidoptera</taxon>
        <taxon>Glossata</taxon>
        <taxon>Ditrysia</taxon>
        <taxon>Tineoidea</taxon>
        <taxon>Psychidae</taxon>
        <taxon>Oiketicinae</taxon>
        <taxon>Eumeta</taxon>
    </lineage>
</organism>
<dbReference type="OrthoDB" id="4822at2759"/>
<dbReference type="Pfam" id="PF07842">
    <property type="entry name" value="GCFC"/>
    <property type="match status" value="1"/>
</dbReference>
<feature type="region of interest" description="Disordered" evidence="8">
    <location>
        <begin position="179"/>
        <end position="209"/>
    </location>
</feature>
<comment type="caution">
    <text evidence="10">The sequence shown here is derived from an EMBL/GenBank/DDBJ whole genome shotgun (WGS) entry which is preliminary data.</text>
</comment>
<dbReference type="SMART" id="SM00443">
    <property type="entry name" value="G_patch"/>
    <property type="match status" value="1"/>
</dbReference>
<protein>
    <submittedName>
        <fullName evidence="10">Septin-interacting protein 1</fullName>
    </submittedName>
</protein>
<dbReference type="PANTHER" id="PTHR23329:SF1">
    <property type="entry name" value="TUFTELIN-INTERACTING PROTEIN 11"/>
    <property type="match status" value="1"/>
</dbReference>